<feature type="region of interest" description="Disordered" evidence="1">
    <location>
        <begin position="71"/>
        <end position="96"/>
    </location>
</feature>
<proteinExistence type="predicted"/>
<accession>A0A9Q1D2W2</accession>
<name>A0A9Q1D2W2_CONCO</name>
<evidence type="ECO:0000256" key="1">
    <source>
        <dbReference type="SAM" id="MobiDB-lite"/>
    </source>
</evidence>
<reference evidence="2" key="1">
    <citation type="journal article" date="2023" name="Science">
        <title>Genome structures resolve the early diversification of teleost fishes.</title>
        <authorList>
            <person name="Parey E."/>
            <person name="Louis A."/>
            <person name="Montfort J."/>
            <person name="Bouchez O."/>
            <person name="Roques C."/>
            <person name="Iampietro C."/>
            <person name="Lluch J."/>
            <person name="Castinel A."/>
            <person name="Donnadieu C."/>
            <person name="Desvignes T."/>
            <person name="Floi Bucao C."/>
            <person name="Jouanno E."/>
            <person name="Wen M."/>
            <person name="Mejri S."/>
            <person name="Dirks R."/>
            <person name="Jansen H."/>
            <person name="Henkel C."/>
            <person name="Chen W.J."/>
            <person name="Zahm M."/>
            <person name="Cabau C."/>
            <person name="Klopp C."/>
            <person name="Thompson A.W."/>
            <person name="Robinson-Rechavi M."/>
            <person name="Braasch I."/>
            <person name="Lecointre G."/>
            <person name="Bobe J."/>
            <person name="Postlethwait J.H."/>
            <person name="Berthelot C."/>
            <person name="Roest Crollius H."/>
            <person name="Guiguen Y."/>
        </authorList>
    </citation>
    <scope>NUCLEOTIDE SEQUENCE</scope>
    <source>
        <strain evidence="2">Concon-B</strain>
    </source>
</reference>
<feature type="compositionally biased region" description="Basic and acidic residues" evidence="1">
    <location>
        <begin position="35"/>
        <end position="44"/>
    </location>
</feature>
<gene>
    <name evidence="2" type="ORF">COCON_G00200870</name>
</gene>
<protein>
    <submittedName>
        <fullName evidence="2">Uncharacterized protein</fullName>
    </submittedName>
</protein>
<evidence type="ECO:0000313" key="2">
    <source>
        <dbReference type="EMBL" id="KAJ8256223.1"/>
    </source>
</evidence>
<comment type="caution">
    <text evidence="2">The sequence shown here is derived from an EMBL/GenBank/DDBJ whole genome shotgun (WGS) entry which is preliminary data.</text>
</comment>
<sequence>MISGGPLQRNAAPLYTVDLGAEMTRETWSACSDQRQGEKGREGGGRSPFVAPPPCGPSLWRFKSARFSSITGGGYHGNAEAPADADLSPGLRPTEP</sequence>
<organism evidence="2 3">
    <name type="scientific">Conger conger</name>
    <name type="common">Conger eel</name>
    <name type="synonym">Muraena conger</name>
    <dbReference type="NCBI Taxonomy" id="82655"/>
    <lineage>
        <taxon>Eukaryota</taxon>
        <taxon>Metazoa</taxon>
        <taxon>Chordata</taxon>
        <taxon>Craniata</taxon>
        <taxon>Vertebrata</taxon>
        <taxon>Euteleostomi</taxon>
        <taxon>Actinopterygii</taxon>
        <taxon>Neopterygii</taxon>
        <taxon>Teleostei</taxon>
        <taxon>Anguilliformes</taxon>
        <taxon>Congridae</taxon>
        <taxon>Conger</taxon>
    </lineage>
</organism>
<dbReference type="Proteomes" id="UP001152803">
    <property type="component" value="Unassembled WGS sequence"/>
</dbReference>
<evidence type="ECO:0000313" key="3">
    <source>
        <dbReference type="Proteomes" id="UP001152803"/>
    </source>
</evidence>
<dbReference type="AlphaFoldDB" id="A0A9Q1D2W2"/>
<dbReference type="EMBL" id="JAFJMO010000015">
    <property type="protein sequence ID" value="KAJ8256223.1"/>
    <property type="molecule type" value="Genomic_DNA"/>
</dbReference>
<keyword evidence="3" id="KW-1185">Reference proteome</keyword>
<feature type="region of interest" description="Disordered" evidence="1">
    <location>
        <begin position="27"/>
        <end position="55"/>
    </location>
</feature>